<protein>
    <submittedName>
        <fullName evidence="1">Uncharacterized protein</fullName>
    </submittedName>
</protein>
<name>A0AAD2E8Q5_9LAMI</name>
<evidence type="ECO:0000313" key="2">
    <source>
        <dbReference type="Proteomes" id="UP000834106"/>
    </source>
</evidence>
<organism evidence="1 2">
    <name type="scientific">Fraxinus pennsylvanica</name>
    <dbReference type="NCBI Taxonomy" id="56036"/>
    <lineage>
        <taxon>Eukaryota</taxon>
        <taxon>Viridiplantae</taxon>
        <taxon>Streptophyta</taxon>
        <taxon>Embryophyta</taxon>
        <taxon>Tracheophyta</taxon>
        <taxon>Spermatophyta</taxon>
        <taxon>Magnoliopsida</taxon>
        <taxon>eudicotyledons</taxon>
        <taxon>Gunneridae</taxon>
        <taxon>Pentapetalae</taxon>
        <taxon>asterids</taxon>
        <taxon>lamiids</taxon>
        <taxon>Lamiales</taxon>
        <taxon>Oleaceae</taxon>
        <taxon>Oleeae</taxon>
        <taxon>Fraxinus</taxon>
    </lineage>
</organism>
<accession>A0AAD2E8Q5</accession>
<sequence length="104" mass="12107">MKFRRTTISICSGSIRGLVFARDFLKWAKSRTGFKSTDEVYSYFVDLPMKFRWPWNSRVKMSGGPLVNRLVRVGRPTQTVALFEIMEKDHGFLRNMDSLKQGLL</sequence>
<dbReference type="EMBL" id="OU503051">
    <property type="protein sequence ID" value="CAI9778705.1"/>
    <property type="molecule type" value="Genomic_DNA"/>
</dbReference>
<dbReference type="Proteomes" id="UP000834106">
    <property type="component" value="Chromosome 16"/>
</dbReference>
<proteinExistence type="predicted"/>
<keyword evidence="2" id="KW-1185">Reference proteome</keyword>
<dbReference type="AlphaFoldDB" id="A0AAD2E8Q5"/>
<reference evidence="1" key="1">
    <citation type="submission" date="2023-05" db="EMBL/GenBank/DDBJ databases">
        <authorList>
            <person name="Huff M."/>
        </authorList>
    </citation>
    <scope>NUCLEOTIDE SEQUENCE</scope>
</reference>
<evidence type="ECO:0000313" key="1">
    <source>
        <dbReference type="EMBL" id="CAI9778705.1"/>
    </source>
</evidence>
<gene>
    <name evidence="1" type="ORF">FPE_LOCUS26135</name>
</gene>